<keyword evidence="5" id="KW-1185">Reference proteome</keyword>
<gene>
    <name evidence="4" type="ORF">FVF61_05765</name>
</gene>
<reference evidence="4 5" key="1">
    <citation type="submission" date="2019-08" db="EMBL/GenBank/DDBJ databases">
        <title>Formosa sediminis sp. nov., isolated from marine sediment.</title>
        <authorList>
            <person name="Cao W.R."/>
        </authorList>
    </citation>
    <scope>NUCLEOTIDE SEQUENCE [LARGE SCALE GENOMIC DNA]</scope>
    <source>
        <strain evidence="4 5">1494</strain>
    </source>
</reference>
<organism evidence="4 5">
    <name type="scientific">Formosa maritima</name>
    <dbReference type="NCBI Taxonomy" id="2592046"/>
    <lineage>
        <taxon>Bacteria</taxon>
        <taxon>Pseudomonadati</taxon>
        <taxon>Bacteroidota</taxon>
        <taxon>Flavobacteriia</taxon>
        <taxon>Flavobacteriales</taxon>
        <taxon>Flavobacteriaceae</taxon>
        <taxon>Formosa</taxon>
    </lineage>
</organism>
<sequence>MSVKLSVVIPCYNMGAYVTEAIDSVLSYPNQDLIEIIVVNDGSNDQGFTKSVLEAYTNSNITIIHQENQGLGAARNNGIKVSRAPFIIALDADNKLRHEYIDYGISILEANPTIGIVYGDNRQFGVNNQDIIVGSFDVSRLLKKNYIDACVVLRKTAWESVHGYDENMPIMGYEDWDLNMRLFFKGWQFKYVQEICFDYRLRENSMLVTSNKNKDLLIDYMFSKPELEQAKLLRDKIIGYYDYKEILKNFKKRKVIRAAIKLERPIKSINKLFKK</sequence>
<dbReference type="GO" id="GO:0044010">
    <property type="term" value="P:single-species biofilm formation"/>
    <property type="evidence" value="ECO:0007669"/>
    <property type="project" value="TreeGrafter"/>
</dbReference>
<evidence type="ECO:0000259" key="3">
    <source>
        <dbReference type="Pfam" id="PF02709"/>
    </source>
</evidence>
<dbReference type="SUPFAM" id="SSF53448">
    <property type="entry name" value="Nucleotide-diphospho-sugar transferases"/>
    <property type="match status" value="1"/>
</dbReference>
<dbReference type="PANTHER" id="PTHR43685:SF2">
    <property type="entry name" value="GLYCOSYLTRANSFERASE 2-LIKE DOMAIN-CONTAINING PROTEIN"/>
    <property type="match status" value="1"/>
</dbReference>
<dbReference type="PANTHER" id="PTHR43685">
    <property type="entry name" value="GLYCOSYLTRANSFERASE"/>
    <property type="match status" value="1"/>
</dbReference>
<dbReference type="InterPro" id="IPR027791">
    <property type="entry name" value="Galactosyl_T_C"/>
</dbReference>
<evidence type="ECO:0000259" key="2">
    <source>
        <dbReference type="Pfam" id="PF00535"/>
    </source>
</evidence>
<name>A0A5D0GCA5_9FLAO</name>
<dbReference type="InterPro" id="IPR029044">
    <property type="entry name" value="Nucleotide-diphossugar_trans"/>
</dbReference>
<accession>A0A5D0GCA5</accession>
<dbReference type="RefSeq" id="WP_148454288.1">
    <property type="nucleotide sequence ID" value="NZ_VSFC01000030.1"/>
</dbReference>
<keyword evidence="1 4" id="KW-0808">Transferase</keyword>
<evidence type="ECO:0000256" key="1">
    <source>
        <dbReference type="ARBA" id="ARBA00022679"/>
    </source>
</evidence>
<dbReference type="Pfam" id="PF02709">
    <property type="entry name" value="Glyco_transf_7C"/>
    <property type="match status" value="1"/>
</dbReference>
<protein>
    <submittedName>
        <fullName evidence="4">Glycosyltransferase family 2 protein</fullName>
    </submittedName>
</protein>
<dbReference type="AlphaFoldDB" id="A0A5D0GCA5"/>
<feature type="domain" description="Glycosyltransferase 2-like" evidence="2">
    <location>
        <begin position="6"/>
        <end position="124"/>
    </location>
</feature>
<comment type="caution">
    <text evidence="4">The sequence shown here is derived from an EMBL/GenBank/DDBJ whole genome shotgun (WGS) entry which is preliminary data.</text>
</comment>
<dbReference type="CDD" id="cd00761">
    <property type="entry name" value="Glyco_tranf_GTA_type"/>
    <property type="match status" value="1"/>
</dbReference>
<evidence type="ECO:0000313" key="4">
    <source>
        <dbReference type="EMBL" id="TYA56643.1"/>
    </source>
</evidence>
<feature type="domain" description="Galactosyltransferase C-terminal" evidence="3">
    <location>
        <begin position="149"/>
        <end position="194"/>
    </location>
</feature>
<dbReference type="InterPro" id="IPR001173">
    <property type="entry name" value="Glyco_trans_2-like"/>
</dbReference>
<dbReference type="Gene3D" id="3.90.550.10">
    <property type="entry name" value="Spore Coat Polysaccharide Biosynthesis Protein SpsA, Chain A"/>
    <property type="match status" value="1"/>
</dbReference>
<dbReference type="GO" id="GO:0016740">
    <property type="term" value="F:transferase activity"/>
    <property type="evidence" value="ECO:0007669"/>
    <property type="project" value="UniProtKB-KW"/>
</dbReference>
<dbReference type="OrthoDB" id="597270at2"/>
<evidence type="ECO:0000313" key="5">
    <source>
        <dbReference type="Proteomes" id="UP000324550"/>
    </source>
</evidence>
<proteinExistence type="predicted"/>
<dbReference type="Pfam" id="PF00535">
    <property type="entry name" value="Glycos_transf_2"/>
    <property type="match status" value="1"/>
</dbReference>
<dbReference type="InterPro" id="IPR050834">
    <property type="entry name" value="Glycosyltransf_2"/>
</dbReference>
<dbReference type="Proteomes" id="UP000324550">
    <property type="component" value="Unassembled WGS sequence"/>
</dbReference>
<dbReference type="EMBL" id="VSFC01000030">
    <property type="protein sequence ID" value="TYA56643.1"/>
    <property type="molecule type" value="Genomic_DNA"/>
</dbReference>